<evidence type="ECO:0000256" key="3">
    <source>
        <dbReference type="ARBA" id="ARBA00023274"/>
    </source>
</evidence>
<dbReference type="Pfam" id="PF00453">
    <property type="entry name" value="Ribosomal_L20"/>
    <property type="match status" value="1"/>
</dbReference>
<dbReference type="GO" id="GO:0005840">
    <property type="term" value="C:ribosome"/>
    <property type="evidence" value="ECO:0007669"/>
    <property type="project" value="UniProtKB-KW"/>
</dbReference>
<dbReference type="CDD" id="cd07026">
    <property type="entry name" value="Ribosomal_L20"/>
    <property type="match status" value="1"/>
</dbReference>
<dbReference type="EMBL" id="MH898671">
    <property type="protein sequence ID" value="AYQ93571.1"/>
    <property type="molecule type" value="Genomic_DNA"/>
</dbReference>
<evidence type="ECO:0000256" key="4">
    <source>
        <dbReference type="HAMAP-Rule" id="MF_00382"/>
    </source>
</evidence>
<evidence type="ECO:0000313" key="6">
    <source>
        <dbReference type="EMBL" id="AYQ93571.1"/>
    </source>
</evidence>
<dbReference type="InterPro" id="IPR035566">
    <property type="entry name" value="Ribosomal_protein_bL20_C"/>
</dbReference>
<evidence type="ECO:0000256" key="5">
    <source>
        <dbReference type="RuleBase" id="RU000561"/>
    </source>
</evidence>
<keyword evidence="2 4" id="KW-0689">Ribosomal protein</keyword>
<dbReference type="Gene3D" id="1.10.1900.20">
    <property type="entry name" value="Ribosomal protein L20"/>
    <property type="match status" value="1"/>
</dbReference>
<proteinExistence type="inferred from homology"/>
<dbReference type="FunFam" id="1.10.1900.20:FF:000001">
    <property type="entry name" value="50S ribosomal protein L20"/>
    <property type="match status" value="1"/>
</dbReference>
<comment type="similarity">
    <text evidence="1 4 5">Belongs to the bacterial ribosomal protein bL20 family.</text>
</comment>
<sequence>MSRTKAGFVTKKRHKKIINFNKGFKGSHSRLFKTANQENIHSFSYAYEARKKKKADFRKLWIKRINNVAKTKSSTYSEVIKRLKLSKVELNRKILSKLAISDLFTFNIVTNCEA</sequence>
<dbReference type="SUPFAM" id="SSF74731">
    <property type="entry name" value="Ribosomal protein L20"/>
    <property type="match status" value="1"/>
</dbReference>
<name>A0A3G3LLI8_9EUGL</name>
<dbReference type="AlphaFoldDB" id="A0A3G3LLI8"/>
<accession>A0A3G3LLI8</accession>
<keyword evidence="3 4" id="KW-0687">Ribonucleoprotein</keyword>
<dbReference type="GO" id="GO:0006412">
    <property type="term" value="P:translation"/>
    <property type="evidence" value="ECO:0007669"/>
    <property type="project" value="InterPro"/>
</dbReference>
<dbReference type="InterPro" id="IPR005813">
    <property type="entry name" value="Ribosomal_bL20"/>
</dbReference>
<keyword evidence="6" id="KW-0150">Chloroplast</keyword>
<keyword evidence="4" id="KW-0694">RNA-binding</keyword>
<dbReference type="PANTHER" id="PTHR10986">
    <property type="entry name" value="39S RIBOSOMAL PROTEIN L20"/>
    <property type="match status" value="1"/>
</dbReference>
<keyword evidence="6" id="KW-0934">Plastid</keyword>
<evidence type="ECO:0000256" key="2">
    <source>
        <dbReference type="ARBA" id="ARBA00022980"/>
    </source>
</evidence>
<keyword evidence="4" id="KW-0699">rRNA-binding</keyword>
<dbReference type="Gene3D" id="6.10.160.10">
    <property type="match status" value="1"/>
</dbReference>
<dbReference type="GO" id="GO:0003735">
    <property type="term" value="F:structural constituent of ribosome"/>
    <property type="evidence" value="ECO:0007669"/>
    <property type="project" value="InterPro"/>
</dbReference>
<dbReference type="GO" id="GO:0000027">
    <property type="term" value="P:ribosomal large subunit assembly"/>
    <property type="evidence" value="ECO:0007669"/>
    <property type="project" value="UniProtKB-UniRule"/>
</dbReference>
<organism evidence="6">
    <name type="scientific">Lepocinclis playfairiana</name>
    <dbReference type="NCBI Taxonomy" id="1403386"/>
    <lineage>
        <taxon>Eukaryota</taxon>
        <taxon>Discoba</taxon>
        <taxon>Euglenozoa</taxon>
        <taxon>Euglenida</taxon>
        <taxon>Spirocuta</taxon>
        <taxon>Euglenophyceae</taxon>
        <taxon>Euglenales</taxon>
        <taxon>Phacaceae</taxon>
        <taxon>Lepocinclis</taxon>
    </lineage>
</organism>
<geneLocation type="chloroplast" evidence="6"/>
<dbReference type="PRINTS" id="PR00062">
    <property type="entry name" value="RIBOSOMALL20"/>
</dbReference>
<protein>
    <recommendedName>
        <fullName evidence="4">Large ribosomal subunit protein bL20c</fullName>
    </recommendedName>
</protein>
<comment type="function">
    <text evidence="4">Binds directly to 23S ribosomal RNA and is necessary for the in vitro assembly process of the 50S ribosomal subunit. It is not involved in the protein synthesizing functions of that subunit.</text>
</comment>
<evidence type="ECO:0000256" key="1">
    <source>
        <dbReference type="ARBA" id="ARBA00007698"/>
    </source>
</evidence>
<reference evidence="6" key="1">
    <citation type="journal article" date="2018" name="Sci. Rep.">
        <title>Dynamic evolution of inverted repeats in Euglenophyta plastid genomes.</title>
        <authorList>
            <person name="Karnkowska A."/>
            <person name="Bennett M.S."/>
            <person name="Triemer R.E."/>
        </authorList>
    </citation>
    <scope>NUCLEOTIDE SEQUENCE</scope>
</reference>
<dbReference type="GO" id="GO:0009507">
    <property type="term" value="C:chloroplast"/>
    <property type="evidence" value="ECO:0007669"/>
    <property type="project" value="UniProtKB-SubCell"/>
</dbReference>
<dbReference type="GO" id="GO:0019843">
    <property type="term" value="F:rRNA binding"/>
    <property type="evidence" value="ECO:0007669"/>
    <property type="project" value="UniProtKB-UniRule"/>
</dbReference>
<dbReference type="HAMAP" id="MF_00382">
    <property type="entry name" value="Ribosomal_bL20"/>
    <property type="match status" value="1"/>
</dbReference>
<dbReference type="GO" id="GO:1990904">
    <property type="term" value="C:ribonucleoprotein complex"/>
    <property type="evidence" value="ECO:0007669"/>
    <property type="project" value="UniProtKB-KW"/>
</dbReference>
<dbReference type="NCBIfam" id="TIGR01032">
    <property type="entry name" value="rplT_bact"/>
    <property type="match status" value="1"/>
</dbReference>
<gene>
    <name evidence="4" type="primary">rpl20</name>
</gene>
<comment type="subcellular location">
    <subcellularLocation>
        <location evidence="4">Plastid</location>
        <location evidence="4">Chloroplast</location>
    </subcellularLocation>
</comment>